<proteinExistence type="predicted"/>
<accession>A0A450ZYB8</accession>
<protein>
    <submittedName>
        <fullName evidence="2">Uncharacterized protein</fullName>
    </submittedName>
</protein>
<dbReference type="EMBL" id="CAADFV010000151">
    <property type="protein sequence ID" value="VFK67505.1"/>
    <property type="molecule type" value="Genomic_DNA"/>
</dbReference>
<gene>
    <name evidence="3" type="ORF">BECKTUN1418E_GA0071001_11512</name>
    <name evidence="2" type="ORF">BECKTUN1418F_GA0071002_11542</name>
</gene>
<evidence type="ECO:0000313" key="2">
    <source>
        <dbReference type="EMBL" id="VFK58780.1"/>
    </source>
</evidence>
<organism evidence="2">
    <name type="scientific">Candidatus Kentrum sp. TUN</name>
    <dbReference type="NCBI Taxonomy" id="2126343"/>
    <lineage>
        <taxon>Bacteria</taxon>
        <taxon>Pseudomonadati</taxon>
        <taxon>Pseudomonadota</taxon>
        <taxon>Gammaproteobacteria</taxon>
        <taxon>Candidatus Kentrum</taxon>
    </lineage>
</organism>
<evidence type="ECO:0000313" key="3">
    <source>
        <dbReference type="EMBL" id="VFK67505.1"/>
    </source>
</evidence>
<dbReference type="EMBL" id="CAADFY010000154">
    <property type="protein sequence ID" value="VFK58780.1"/>
    <property type="molecule type" value="Genomic_DNA"/>
</dbReference>
<reference evidence="2" key="1">
    <citation type="submission" date="2019-02" db="EMBL/GenBank/DDBJ databases">
        <authorList>
            <person name="Gruber-Vodicka R. H."/>
            <person name="Seah K. B. B."/>
        </authorList>
    </citation>
    <scope>NUCLEOTIDE SEQUENCE</scope>
    <source>
        <strain evidence="3">BECK_BY2</strain>
        <strain evidence="2">BECK_BY3</strain>
    </source>
</reference>
<keyword evidence="1" id="KW-0812">Transmembrane</keyword>
<keyword evidence="1" id="KW-0472">Membrane</keyword>
<evidence type="ECO:0000256" key="1">
    <source>
        <dbReference type="SAM" id="Phobius"/>
    </source>
</evidence>
<keyword evidence="1" id="KW-1133">Transmembrane helix</keyword>
<sequence length="188" mass="21510">MKERIFVNVIDKSILGILAAFILSIIQALYDEYSVLNEKAFEITKIQTEYIAKHTGALSGAIDEFIVMGFDAIDGGKVKDEDKKEFSRLKNKIEASVFHLQALNEDLHEKGTDLSKKANSLHVEAMLKPINKHKIIEELANLRDSYSEMLKAIRETTRNIFKEEYDLSSKSKTSMITFILQRLPWIND</sequence>
<feature type="transmembrane region" description="Helical" evidence="1">
    <location>
        <begin position="12"/>
        <end position="30"/>
    </location>
</feature>
<name>A0A450ZYB8_9GAMM</name>
<dbReference type="AlphaFoldDB" id="A0A450ZYB8"/>